<keyword evidence="2" id="KW-0732">Signal</keyword>
<evidence type="ECO:0000256" key="1">
    <source>
        <dbReference type="SAM" id="MobiDB-lite"/>
    </source>
</evidence>
<name>A0A975G4M5_9CAUL</name>
<feature type="region of interest" description="Disordered" evidence="1">
    <location>
        <begin position="28"/>
        <end position="48"/>
    </location>
</feature>
<feature type="region of interest" description="Disordered" evidence="1">
    <location>
        <begin position="68"/>
        <end position="90"/>
    </location>
</feature>
<dbReference type="SUPFAM" id="SSF56935">
    <property type="entry name" value="Porins"/>
    <property type="match status" value="1"/>
</dbReference>
<dbReference type="AlphaFoldDB" id="A0A975G4M5"/>
<feature type="signal peptide" evidence="2">
    <location>
        <begin position="1"/>
        <end position="27"/>
    </location>
</feature>
<dbReference type="InterPro" id="IPR023614">
    <property type="entry name" value="Porin_dom_sf"/>
</dbReference>
<feature type="compositionally biased region" description="Low complexity" evidence="1">
    <location>
        <begin position="77"/>
        <end position="90"/>
    </location>
</feature>
<sequence>MRTKSSLLCSVACGVVLAVGMGAAAQAKTSKKHHHHEAAAPAPAGATAEEVKALADEVESLKARLDQEQMAREQTEAKAQAAEAEASAAKADASAARTQLAEQIQTLPGEVKQAVVANTPKPGWWGDTKVGATVFADISDINQKTPGALAATGTTAASNGYPADNGYGFDIKRAYLIVDHKFNDTYSANLTTDFLYDGTTKATQLFMKKAYLQAKYSDALVVRAGITDMPWVPFVENIYGYRYVENVLIDRLKYGTSADTGITVSGNFDFKPVKVGYSLGVIDGSGYKAPDVGNFNRTKKMDLEGRLNVSYENFTAAIGGYEGDLGKDVNGVTVNHTANRFDALLAYVDTRFRVGGEYVSAKDITGVTTAKPVKANADGYSAFGSFNITDKIALFGRYDWVNPERDATTASNKTNSASRDEYFNVGLSYTPVKGVDVAMVYKRDSVTNGLLVTSNGAAAPASVSAVQNSTTFITTANASPQGSGIIGGLNGGNGAYDEFGIFMRYQF</sequence>
<evidence type="ECO:0008006" key="5">
    <source>
        <dbReference type="Google" id="ProtNLM"/>
    </source>
</evidence>
<organism evidence="3 4">
    <name type="scientific">Phenylobacterium montanum</name>
    <dbReference type="NCBI Taxonomy" id="2823693"/>
    <lineage>
        <taxon>Bacteria</taxon>
        <taxon>Pseudomonadati</taxon>
        <taxon>Pseudomonadota</taxon>
        <taxon>Alphaproteobacteria</taxon>
        <taxon>Caulobacterales</taxon>
        <taxon>Caulobacteraceae</taxon>
        <taxon>Phenylobacterium</taxon>
    </lineage>
</organism>
<dbReference type="RefSeq" id="WP_211940498.1">
    <property type="nucleotide sequence ID" value="NZ_CP073078.1"/>
</dbReference>
<dbReference type="EMBL" id="CP073078">
    <property type="protein sequence ID" value="QUD90447.1"/>
    <property type="molecule type" value="Genomic_DNA"/>
</dbReference>
<gene>
    <name evidence="3" type="ORF">KCG34_11575</name>
</gene>
<accession>A0A975G4M5</accession>
<evidence type="ECO:0000313" key="3">
    <source>
        <dbReference type="EMBL" id="QUD90447.1"/>
    </source>
</evidence>
<dbReference type="Proteomes" id="UP000676409">
    <property type="component" value="Chromosome"/>
</dbReference>
<proteinExistence type="predicted"/>
<dbReference type="Gene3D" id="2.40.160.10">
    <property type="entry name" value="Porin"/>
    <property type="match status" value="1"/>
</dbReference>
<evidence type="ECO:0000313" key="4">
    <source>
        <dbReference type="Proteomes" id="UP000676409"/>
    </source>
</evidence>
<evidence type="ECO:0000256" key="2">
    <source>
        <dbReference type="SAM" id="SignalP"/>
    </source>
</evidence>
<feature type="chain" id="PRO_5036940068" description="Porin" evidence="2">
    <location>
        <begin position="28"/>
        <end position="507"/>
    </location>
</feature>
<dbReference type="KEGG" id="caul:KCG34_11575"/>
<feature type="compositionally biased region" description="Low complexity" evidence="1">
    <location>
        <begin position="39"/>
        <end position="48"/>
    </location>
</feature>
<protein>
    <recommendedName>
        <fullName evidence="5">Porin</fullName>
    </recommendedName>
</protein>
<keyword evidence="4" id="KW-1185">Reference proteome</keyword>
<reference evidence="3" key="1">
    <citation type="submission" date="2021-04" db="EMBL/GenBank/DDBJ databases">
        <title>The complete genome sequence of Caulobacter sp. S6.</title>
        <authorList>
            <person name="Tang Y."/>
            <person name="Ouyang W."/>
            <person name="Liu Q."/>
            <person name="Huang B."/>
            <person name="Guo Z."/>
            <person name="Lei P."/>
        </authorList>
    </citation>
    <scope>NUCLEOTIDE SEQUENCE</scope>
    <source>
        <strain evidence="3">S6</strain>
    </source>
</reference>